<protein>
    <submittedName>
        <fullName evidence="1">Uncharacterized protein</fullName>
    </submittedName>
</protein>
<dbReference type="AlphaFoldDB" id="A0A8H5MEK5"/>
<proteinExistence type="predicted"/>
<organism evidence="1 2">
    <name type="scientific">Collybiopsis confluens</name>
    <dbReference type="NCBI Taxonomy" id="2823264"/>
    <lineage>
        <taxon>Eukaryota</taxon>
        <taxon>Fungi</taxon>
        <taxon>Dikarya</taxon>
        <taxon>Basidiomycota</taxon>
        <taxon>Agaricomycotina</taxon>
        <taxon>Agaricomycetes</taxon>
        <taxon>Agaricomycetidae</taxon>
        <taxon>Agaricales</taxon>
        <taxon>Marasmiineae</taxon>
        <taxon>Omphalotaceae</taxon>
        <taxon>Collybiopsis</taxon>
    </lineage>
</organism>
<name>A0A8H5MEK5_9AGAR</name>
<evidence type="ECO:0000313" key="2">
    <source>
        <dbReference type="Proteomes" id="UP000518752"/>
    </source>
</evidence>
<dbReference type="Proteomes" id="UP000518752">
    <property type="component" value="Unassembled WGS sequence"/>
</dbReference>
<comment type="caution">
    <text evidence="1">The sequence shown here is derived from an EMBL/GenBank/DDBJ whole genome shotgun (WGS) entry which is preliminary data.</text>
</comment>
<keyword evidence="2" id="KW-1185">Reference proteome</keyword>
<gene>
    <name evidence="1" type="ORF">D9757_003007</name>
</gene>
<accession>A0A8H5MEK5</accession>
<dbReference type="EMBL" id="JAACJN010000011">
    <property type="protein sequence ID" value="KAF5391148.1"/>
    <property type="molecule type" value="Genomic_DNA"/>
</dbReference>
<reference evidence="1 2" key="1">
    <citation type="journal article" date="2020" name="ISME J.">
        <title>Uncovering the hidden diversity of litter-decomposition mechanisms in mushroom-forming fungi.</title>
        <authorList>
            <person name="Floudas D."/>
            <person name="Bentzer J."/>
            <person name="Ahren D."/>
            <person name="Johansson T."/>
            <person name="Persson P."/>
            <person name="Tunlid A."/>
        </authorList>
    </citation>
    <scope>NUCLEOTIDE SEQUENCE [LARGE SCALE GENOMIC DNA]</scope>
    <source>
        <strain evidence="1 2">CBS 406.79</strain>
    </source>
</reference>
<evidence type="ECO:0000313" key="1">
    <source>
        <dbReference type="EMBL" id="KAF5391148.1"/>
    </source>
</evidence>
<sequence length="137" mass="15089">MDCSETPSQSYDPIIMPGGFNHNFQITHENIWIPKIRQSMEHSHTGSYRGSYPSLRNYISITSIATKQPAPVTPYILDEKLCTAFIADEVWLLAGELGAAMAVVVLEEDVETGEVEVGDDVEEVSDEVSLDVKGDAE</sequence>